<gene>
    <name evidence="13" type="ORF">V6X30_08145</name>
</gene>
<dbReference type="InterPro" id="IPR023614">
    <property type="entry name" value="Porin_dom_sf"/>
</dbReference>
<keyword evidence="8" id="KW-0626">Porin</keyword>
<evidence type="ECO:0000313" key="13">
    <source>
        <dbReference type="EMBL" id="MEX0431369.1"/>
    </source>
</evidence>
<evidence type="ECO:0000256" key="2">
    <source>
        <dbReference type="ARBA" id="ARBA00011233"/>
    </source>
</evidence>
<evidence type="ECO:0000259" key="12">
    <source>
        <dbReference type="Pfam" id="PF13609"/>
    </source>
</evidence>
<keyword evidence="7" id="KW-0406">Ion transport</keyword>
<feature type="chain" id="PRO_5046908400" evidence="11">
    <location>
        <begin position="24"/>
        <end position="347"/>
    </location>
</feature>
<comment type="caution">
    <text evidence="13">The sequence shown here is derived from an EMBL/GenBank/DDBJ whole genome shotgun (WGS) entry which is preliminary data.</text>
</comment>
<dbReference type="Pfam" id="PF13609">
    <property type="entry name" value="Porin_4"/>
    <property type="match status" value="1"/>
</dbReference>
<dbReference type="PANTHER" id="PTHR34501:SF9">
    <property type="entry name" value="MAJOR OUTER MEMBRANE PROTEIN P.IA"/>
    <property type="match status" value="1"/>
</dbReference>
<accession>A0ABV3TBU3</accession>
<dbReference type="Gene3D" id="2.40.160.10">
    <property type="entry name" value="Porin"/>
    <property type="match status" value="1"/>
</dbReference>
<dbReference type="InterPro" id="IPR033900">
    <property type="entry name" value="Gram_neg_porin_domain"/>
</dbReference>
<keyword evidence="6 11" id="KW-0732">Signal</keyword>
<evidence type="ECO:0000256" key="4">
    <source>
        <dbReference type="ARBA" id="ARBA00022452"/>
    </source>
</evidence>
<dbReference type="InterPro" id="IPR050298">
    <property type="entry name" value="Gram-neg_bact_OMP"/>
</dbReference>
<feature type="domain" description="Porin" evidence="12">
    <location>
        <begin position="10"/>
        <end position="324"/>
    </location>
</feature>
<dbReference type="CDD" id="cd00342">
    <property type="entry name" value="gram_neg_porins"/>
    <property type="match status" value="1"/>
</dbReference>
<evidence type="ECO:0000256" key="5">
    <source>
        <dbReference type="ARBA" id="ARBA00022692"/>
    </source>
</evidence>
<dbReference type="SUPFAM" id="SSF56935">
    <property type="entry name" value="Porins"/>
    <property type="match status" value="1"/>
</dbReference>
<evidence type="ECO:0000256" key="11">
    <source>
        <dbReference type="SAM" id="SignalP"/>
    </source>
</evidence>
<keyword evidence="10" id="KW-0998">Cell outer membrane</keyword>
<dbReference type="RefSeq" id="WP_367984120.1">
    <property type="nucleotide sequence ID" value="NZ_JBAKFF010000001.1"/>
</dbReference>
<keyword evidence="3" id="KW-0813">Transport</keyword>
<comment type="subunit">
    <text evidence="2">Homotrimer.</text>
</comment>
<organism evidence="13 14">
    <name type="scientific">Spiribacter insolitus</name>
    <dbReference type="NCBI Taxonomy" id="3122417"/>
    <lineage>
        <taxon>Bacteria</taxon>
        <taxon>Pseudomonadati</taxon>
        <taxon>Pseudomonadota</taxon>
        <taxon>Gammaproteobacteria</taxon>
        <taxon>Chromatiales</taxon>
        <taxon>Ectothiorhodospiraceae</taxon>
        <taxon>Spiribacter</taxon>
    </lineage>
</organism>
<name>A0ABV3TBU3_9GAMM</name>
<evidence type="ECO:0000256" key="9">
    <source>
        <dbReference type="ARBA" id="ARBA00023136"/>
    </source>
</evidence>
<evidence type="ECO:0000256" key="6">
    <source>
        <dbReference type="ARBA" id="ARBA00022729"/>
    </source>
</evidence>
<proteinExistence type="predicted"/>
<evidence type="ECO:0000256" key="1">
    <source>
        <dbReference type="ARBA" id="ARBA00004571"/>
    </source>
</evidence>
<reference evidence="13 14" key="1">
    <citation type="submission" date="2024-02" db="EMBL/GenBank/DDBJ databases">
        <title>New especies of Spiribacter isolated from saline water.</title>
        <authorList>
            <person name="Leon M.J."/>
            <person name="De La Haba R."/>
            <person name="Sanchez-Porro C."/>
            <person name="Ventosa A."/>
        </authorList>
    </citation>
    <scope>NUCLEOTIDE SEQUENCE [LARGE SCALE GENOMIC DNA]</scope>
    <source>
        <strain evidence="14">ag22IC4-189</strain>
    </source>
</reference>
<evidence type="ECO:0000313" key="14">
    <source>
        <dbReference type="Proteomes" id="UP001556637"/>
    </source>
</evidence>
<keyword evidence="9" id="KW-0472">Membrane</keyword>
<keyword evidence="4" id="KW-1134">Transmembrane beta strand</keyword>
<evidence type="ECO:0000256" key="10">
    <source>
        <dbReference type="ARBA" id="ARBA00023237"/>
    </source>
</evidence>
<sequence>MKKMTILTAATSALALSAGIASAQEEAESMEVGSTTSSFYGFVLAGFSDQDVNQSGSTVGSDGGNGPSRFGFLGETVLADGMTGGVQIEYSVANASAASGGQTSNPGLRQANAYLTGDFGRVEVGSQDNSMYEWTTGTTDLFLTSAFQQARATDVIFRQDGAIFYTTPDFDGLQLRAGGTLQRGDNSSGNESSGFDSYTVSAKYNFEDLYASVSYLSVDQSPDDATSFGAAVSYDYGAGVIAASMTDNDHMTSFSGTNVQANNFYTDSDGKPYEIVGTYTGVPNWTFKVAYADADRDGGSSSSVAAEAQYNFASNVAVAVGATNPDKNFGGSNNSEDILATALYVAF</sequence>
<keyword evidence="14" id="KW-1185">Reference proteome</keyword>
<evidence type="ECO:0000256" key="8">
    <source>
        <dbReference type="ARBA" id="ARBA00023114"/>
    </source>
</evidence>
<keyword evidence="5" id="KW-0812">Transmembrane</keyword>
<dbReference type="PANTHER" id="PTHR34501">
    <property type="entry name" value="PROTEIN YDDL-RELATED"/>
    <property type="match status" value="1"/>
</dbReference>
<evidence type="ECO:0000256" key="7">
    <source>
        <dbReference type="ARBA" id="ARBA00023065"/>
    </source>
</evidence>
<protein>
    <submittedName>
        <fullName evidence="13">Porin</fullName>
    </submittedName>
</protein>
<evidence type="ECO:0000256" key="3">
    <source>
        <dbReference type="ARBA" id="ARBA00022448"/>
    </source>
</evidence>
<dbReference type="EMBL" id="JBAKFF010000001">
    <property type="protein sequence ID" value="MEX0431369.1"/>
    <property type="molecule type" value="Genomic_DNA"/>
</dbReference>
<comment type="subcellular location">
    <subcellularLocation>
        <location evidence="1">Cell outer membrane</location>
        <topology evidence="1">Multi-pass membrane protein</topology>
    </subcellularLocation>
</comment>
<feature type="signal peptide" evidence="11">
    <location>
        <begin position="1"/>
        <end position="23"/>
    </location>
</feature>
<dbReference type="Proteomes" id="UP001556637">
    <property type="component" value="Unassembled WGS sequence"/>
</dbReference>